<accession>A0A4U2Z7A2</accession>
<proteinExistence type="predicted"/>
<comment type="caution">
    <text evidence="2">The sequence shown here is derived from an EMBL/GenBank/DDBJ whole genome shotgun (WGS) entry which is preliminary data.</text>
</comment>
<dbReference type="Proteomes" id="UP000309561">
    <property type="component" value="Unassembled WGS sequence"/>
</dbReference>
<dbReference type="InterPro" id="IPR013560">
    <property type="entry name" value="DUF1722"/>
</dbReference>
<evidence type="ECO:0000259" key="1">
    <source>
        <dbReference type="Pfam" id="PF08349"/>
    </source>
</evidence>
<evidence type="ECO:0000313" key="3">
    <source>
        <dbReference type="Proteomes" id="UP000309561"/>
    </source>
</evidence>
<dbReference type="InterPro" id="IPR007553">
    <property type="entry name" value="2-thiour_desulf"/>
</dbReference>
<gene>
    <name evidence="2" type="ORF">FCU45_07535</name>
</gene>
<sequence length="316" mass="35812">MMKIAVSACLLGEKVRFDGGHKHDRFVTDELGRYASFVPFCPEAIAFGTPRPSIKLVNRDDNIAVISNKDGTDLTQNLLDKSYDEVHRIANENLGGIIFKSRSPSCGLGSTVAYLDNGFAASKTDGVFASVCREKFPLLPMEEEGRLQDAWLRENFVMQLFAYDAIEKLKESKPTMKILVDFHTKNKFLLQAKDEKLYRVLGNIVGNHENLPFDELFANYEHNFKVAISQKSSIKRNRNVLEHMAGFFKNELSSVEKEVLHEQIDDYAKKIVPIITPLSTIKLYAKKHNTTYLLSQTFLEPYPKELALRSSLLSAK</sequence>
<dbReference type="Pfam" id="PF08349">
    <property type="entry name" value="DUF1722"/>
    <property type="match status" value="1"/>
</dbReference>
<organism evidence="2 3">
    <name type="scientific">Sulfurimonas crateris</name>
    <dbReference type="NCBI Taxonomy" id="2574727"/>
    <lineage>
        <taxon>Bacteria</taxon>
        <taxon>Pseudomonadati</taxon>
        <taxon>Campylobacterota</taxon>
        <taxon>Epsilonproteobacteria</taxon>
        <taxon>Campylobacterales</taxon>
        <taxon>Sulfurimonadaceae</taxon>
        <taxon>Sulfurimonas</taxon>
    </lineage>
</organism>
<dbReference type="InterPro" id="IPR017087">
    <property type="entry name" value="UCP037004"/>
</dbReference>
<dbReference type="Pfam" id="PF04463">
    <property type="entry name" value="2-thiour_desulf"/>
    <property type="match status" value="1"/>
</dbReference>
<dbReference type="PANTHER" id="PTHR30087:SF0">
    <property type="entry name" value="INNER MEMBRANE PROTEIN"/>
    <property type="match status" value="1"/>
</dbReference>
<evidence type="ECO:0000313" key="2">
    <source>
        <dbReference type="EMBL" id="TKI69360.1"/>
    </source>
</evidence>
<dbReference type="EMBL" id="SZPX01000005">
    <property type="protein sequence ID" value="TKI69360.1"/>
    <property type="molecule type" value="Genomic_DNA"/>
</dbReference>
<feature type="domain" description="DUF1722" evidence="1">
    <location>
        <begin position="187"/>
        <end position="303"/>
    </location>
</feature>
<name>A0A4U2Z7A2_9BACT</name>
<protein>
    <submittedName>
        <fullName evidence="2">DUF523 and DUF1722 domain-containing protein</fullName>
    </submittedName>
</protein>
<keyword evidence="3" id="KW-1185">Reference proteome</keyword>
<reference evidence="2 3" key="1">
    <citation type="submission" date="2019-04" db="EMBL/GenBank/DDBJ databases">
        <title>Sulfurimonas crateris sp. nov. a facultative anaerobic sulfur-oxidizing chemolithautotrophic bacterium isolated from a terrestrial mud vulcano.</title>
        <authorList>
            <person name="Ratnikova N.M."/>
            <person name="Slobodkin A.I."/>
            <person name="Merkel A.Y."/>
            <person name="Novikov A."/>
            <person name="Bonch-Osmolovskaya E.A."/>
            <person name="Slobodkina G.B."/>
        </authorList>
    </citation>
    <scope>NUCLEOTIDE SEQUENCE [LARGE SCALE GENOMIC DNA]</scope>
    <source>
        <strain evidence="2 3">SN118</strain>
    </source>
</reference>
<dbReference type="OrthoDB" id="495783at2"/>
<dbReference type="PIRSF" id="PIRSF037004">
    <property type="entry name" value="UCP037004"/>
    <property type="match status" value="1"/>
</dbReference>
<dbReference type="PANTHER" id="PTHR30087">
    <property type="entry name" value="INNER MEMBRANE PROTEIN"/>
    <property type="match status" value="1"/>
</dbReference>
<dbReference type="AlphaFoldDB" id="A0A4U2Z7A2"/>